<feature type="transmembrane region" description="Helical" evidence="8">
    <location>
        <begin position="6"/>
        <end position="27"/>
    </location>
</feature>
<dbReference type="RefSeq" id="WP_099462730.1">
    <property type="nucleotide sequence ID" value="NZ_LDWY01000095.1"/>
</dbReference>
<evidence type="ECO:0000313" key="13">
    <source>
        <dbReference type="Proteomes" id="UP000811399"/>
    </source>
</evidence>
<dbReference type="Gene3D" id="1.10.287.130">
    <property type="match status" value="1"/>
</dbReference>
<reference evidence="11" key="2">
    <citation type="submission" date="2015-06" db="EMBL/GenBank/DDBJ databases">
        <authorList>
            <person name="Hoefler B.C."/>
            <person name="Straight P.D."/>
        </authorList>
    </citation>
    <scope>NUCLEOTIDE SEQUENCE [LARGE SCALE GENOMIC DNA]</scope>
    <source>
        <strain evidence="11">73/13</strain>
    </source>
</reference>
<evidence type="ECO:0000256" key="8">
    <source>
        <dbReference type="SAM" id="Phobius"/>
    </source>
</evidence>
<dbReference type="PROSITE" id="PS50109">
    <property type="entry name" value="HIS_KIN"/>
    <property type="match status" value="1"/>
</dbReference>
<evidence type="ECO:0000313" key="10">
    <source>
        <dbReference type="EMBL" id="MBS4241740.1"/>
    </source>
</evidence>
<dbReference type="GO" id="GO:0000155">
    <property type="term" value="F:phosphorelay sensor kinase activity"/>
    <property type="evidence" value="ECO:0007669"/>
    <property type="project" value="InterPro"/>
</dbReference>
<dbReference type="FunFam" id="3.30.565.10:FF:000006">
    <property type="entry name" value="Sensor histidine kinase WalK"/>
    <property type="match status" value="1"/>
</dbReference>
<dbReference type="SUPFAM" id="SSF55874">
    <property type="entry name" value="ATPase domain of HSP90 chaperone/DNA topoisomerase II/histidine kinase"/>
    <property type="match status" value="1"/>
</dbReference>
<dbReference type="PANTHER" id="PTHR45453:SF1">
    <property type="entry name" value="PHOSPHATE REGULON SENSOR PROTEIN PHOR"/>
    <property type="match status" value="1"/>
</dbReference>
<dbReference type="EMBL" id="LDWY01000095">
    <property type="protein sequence ID" value="PHY89400.1"/>
    <property type="molecule type" value="Genomic_DNA"/>
</dbReference>
<dbReference type="InterPro" id="IPR003594">
    <property type="entry name" value="HATPase_dom"/>
</dbReference>
<name>A0A2G4QYK6_9BACT</name>
<feature type="domain" description="Histidine kinase" evidence="9">
    <location>
        <begin position="236"/>
        <end position="450"/>
    </location>
</feature>
<dbReference type="InterPro" id="IPR036097">
    <property type="entry name" value="HisK_dim/P_sf"/>
</dbReference>
<dbReference type="EMBL" id="VJYU01000046">
    <property type="protein sequence ID" value="MBS4241740.1"/>
    <property type="molecule type" value="Genomic_DNA"/>
</dbReference>
<dbReference type="Gene3D" id="3.30.565.10">
    <property type="entry name" value="Histidine kinase-like ATPase, C-terminal domain"/>
    <property type="match status" value="1"/>
</dbReference>
<dbReference type="PANTHER" id="PTHR45453">
    <property type="entry name" value="PHOSPHATE REGULON SENSOR PROTEIN PHOR"/>
    <property type="match status" value="1"/>
</dbReference>
<proteinExistence type="predicted"/>
<dbReference type="InterPro" id="IPR004358">
    <property type="entry name" value="Sig_transdc_His_kin-like_C"/>
</dbReference>
<evidence type="ECO:0000313" key="11">
    <source>
        <dbReference type="EMBL" id="PHY89400.1"/>
    </source>
</evidence>
<dbReference type="Gene3D" id="3.30.450.20">
    <property type="entry name" value="PAS domain"/>
    <property type="match status" value="1"/>
</dbReference>
<evidence type="ECO:0000256" key="4">
    <source>
        <dbReference type="ARBA" id="ARBA00022679"/>
    </source>
</evidence>
<dbReference type="AlphaFoldDB" id="A0A2G4QYK6"/>
<evidence type="ECO:0000259" key="9">
    <source>
        <dbReference type="PROSITE" id="PS50109"/>
    </source>
</evidence>
<comment type="caution">
    <text evidence="11">The sequence shown here is derived from an EMBL/GenBank/DDBJ whole genome shotgun (WGS) entry which is preliminary data.</text>
</comment>
<reference evidence="10" key="3">
    <citation type="submission" date="2019-07" db="EMBL/GenBank/DDBJ databases">
        <authorList>
            <person name="Miller W.G."/>
        </authorList>
    </citation>
    <scope>NUCLEOTIDE SEQUENCE</scope>
    <source>
        <strain evidence="10">52/13</strain>
    </source>
</reference>
<organism evidence="11 12">
    <name type="scientific">Campylobacter vulpis</name>
    <dbReference type="NCBI Taxonomy" id="1655500"/>
    <lineage>
        <taxon>Bacteria</taxon>
        <taxon>Pseudomonadati</taxon>
        <taxon>Campylobacterota</taxon>
        <taxon>Epsilonproteobacteria</taxon>
        <taxon>Campylobacterales</taxon>
        <taxon>Campylobacteraceae</taxon>
        <taxon>Campylobacter</taxon>
    </lineage>
</organism>
<gene>
    <name evidence="11" type="ORF">AA994_08025</name>
    <name evidence="10" type="ORF">CVU5213_08440</name>
</gene>
<evidence type="ECO:0000256" key="2">
    <source>
        <dbReference type="ARBA" id="ARBA00012438"/>
    </source>
</evidence>
<dbReference type="Proteomes" id="UP000811399">
    <property type="component" value="Unassembled WGS sequence"/>
</dbReference>
<evidence type="ECO:0000256" key="3">
    <source>
        <dbReference type="ARBA" id="ARBA00022553"/>
    </source>
</evidence>
<dbReference type="GO" id="GO:0016036">
    <property type="term" value="P:cellular response to phosphate starvation"/>
    <property type="evidence" value="ECO:0007669"/>
    <property type="project" value="TreeGrafter"/>
</dbReference>
<dbReference type="SMART" id="SM00387">
    <property type="entry name" value="HATPase_c"/>
    <property type="match status" value="1"/>
</dbReference>
<keyword evidence="8" id="KW-1133">Transmembrane helix</keyword>
<reference evidence="12" key="1">
    <citation type="submission" date="2015-06" db="EMBL/GenBank/DDBJ databases">
        <authorList>
            <person name="Parisi A."/>
            <person name="Chiara M."/>
            <person name="Florio D."/>
            <person name="Miccolupo A."/>
            <person name="Manzari C."/>
            <person name="Mion D."/>
            <person name="Caruso M."/>
            <person name="D'erchia A.M."/>
            <person name="Zanoni R."/>
        </authorList>
    </citation>
    <scope>NUCLEOTIDE SEQUENCE [LARGE SCALE GENOMIC DNA]</scope>
    <source>
        <strain evidence="12">73/13</strain>
    </source>
</reference>
<dbReference type="PRINTS" id="PR00344">
    <property type="entry name" value="BCTRLSENSOR"/>
</dbReference>
<dbReference type="Proteomes" id="UP000237472">
    <property type="component" value="Unassembled WGS sequence"/>
</dbReference>
<dbReference type="Pfam" id="PF00512">
    <property type="entry name" value="HisKA"/>
    <property type="match status" value="1"/>
</dbReference>
<reference evidence="10 13" key="4">
    <citation type="journal article" date="2021" name="Syst. Appl. Microbiol.">
        <title>nCampylobacter vulpis sp. nov. isolated from wild red foxes.</title>
        <authorList>
            <person name="Parisi A."/>
            <person name="Chiara M."/>
            <person name="Caffara M."/>
            <person name="Mion D."/>
            <person name="Miller W.G."/>
            <person name="Caruso M."/>
            <person name="Manzari C."/>
            <person name="Florio D."/>
            <person name="Capozzi L."/>
            <person name="D'Erchia A.M."/>
            <person name="Manzulli V."/>
            <person name="Zanoni R.G."/>
        </authorList>
    </citation>
    <scope>NUCLEOTIDE SEQUENCE [LARGE SCALE GENOMIC DNA]</scope>
    <source>
        <strain evidence="10 13">52/13</strain>
    </source>
</reference>
<evidence type="ECO:0000256" key="6">
    <source>
        <dbReference type="ARBA" id="ARBA00023012"/>
    </source>
</evidence>
<dbReference type="SMART" id="SM00388">
    <property type="entry name" value="HisKA"/>
    <property type="match status" value="1"/>
</dbReference>
<keyword evidence="4" id="KW-0808">Transferase</keyword>
<dbReference type="InterPro" id="IPR036890">
    <property type="entry name" value="HATPase_C_sf"/>
</dbReference>
<keyword evidence="13" id="KW-1185">Reference proteome</keyword>
<keyword evidence="8" id="KW-0472">Membrane</keyword>
<dbReference type="EC" id="2.7.13.3" evidence="2"/>
<dbReference type="InterPro" id="IPR005467">
    <property type="entry name" value="His_kinase_dom"/>
</dbReference>
<dbReference type="GO" id="GO:0005886">
    <property type="term" value="C:plasma membrane"/>
    <property type="evidence" value="ECO:0007669"/>
    <property type="project" value="TreeGrafter"/>
</dbReference>
<keyword evidence="3" id="KW-0597">Phosphoprotein</keyword>
<protein>
    <recommendedName>
        <fullName evidence="2">histidine kinase</fullName>
        <ecNumber evidence="2">2.7.13.3</ecNumber>
    </recommendedName>
</protein>
<dbReference type="InterPro" id="IPR050351">
    <property type="entry name" value="BphY/WalK/GraS-like"/>
</dbReference>
<dbReference type="GO" id="GO:0004721">
    <property type="term" value="F:phosphoprotein phosphatase activity"/>
    <property type="evidence" value="ECO:0007669"/>
    <property type="project" value="TreeGrafter"/>
</dbReference>
<dbReference type="CDD" id="cd00075">
    <property type="entry name" value="HATPase"/>
    <property type="match status" value="1"/>
</dbReference>
<keyword evidence="6" id="KW-0902">Two-component regulatory system</keyword>
<comment type="catalytic activity">
    <reaction evidence="1">
        <text>ATP + protein L-histidine = ADP + protein N-phospho-L-histidine.</text>
        <dbReference type="EC" id="2.7.13.3"/>
    </reaction>
</comment>
<dbReference type="Pfam" id="PF02518">
    <property type="entry name" value="HATPase_c"/>
    <property type="match status" value="1"/>
</dbReference>
<keyword evidence="8" id="KW-0812">Transmembrane</keyword>
<accession>A0A2G4QYK6</accession>
<evidence type="ECO:0000313" key="12">
    <source>
        <dbReference type="Proteomes" id="UP000237472"/>
    </source>
</evidence>
<evidence type="ECO:0000256" key="5">
    <source>
        <dbReference type="ARBA" id="ARBA00022777"/>
    </source>
</evidence>
<dbReference type="SUPFAM" id="SSF47384">
    <property type="entry name" value="Homodimeric domain of signal transducing histidine kinase"/>
    <property type="match status" value="1"/>
</dbReference>
<evidence type="ECO:0000256" key="7">
    <source>
        <dbReference type="SAM" id="Coils"/>
    </source>
</evidence>
<dbReference type="CDD" id="cd00082">
    <property type="entry name" value="HisKA"/>
    <property type="match status" value="1"/>
</dbReference>
<evidence type="ECO:0000256" key="1">
    <source>
        <dbReference type="ARBA" id="ARBA00000085"/>
    </source>
</evidence>
<feature type="coiled-coil region" evidence="7">
    <location>
        <begin position="90"/>
        <end position="117"/>
    </location>
</feature>
<keyword evidence="5 10" id="KW-0418">Kinase</keyword>
<feature type="transmembrane region" description="Helical" evidence="8">
    <location>
        <begin position="39"/>
        <end position="67"/>
    </location>
</feature>
<keyword evidence="7" id="KW-0175">Coiled coil</keyword>
<dbReference type="OrthoDB" id="9813151at2"/>
<sequence>MQKKLFSIIFSVIFVLVFLINTFLILIEEDFFIRQDFSWLLSCVLAEFFLVFLCSFFLARFLSYIFLKPLEKINFENLEHIPYPELKKMLEKIKLENKAVKIQFKHLKRKKQELQSLTQNMNDGLIFISRTGEILSENLSAEKYFANLNLIHNILELKNTQFLELLLKYLKEFKKGKLKGEVRENFTFHYPNNLECELVFSPIFSQKKKFKGMLIVLCDITELKRLQNLRKEFSANVTHELKTPLTSIMASSEMIKNRLVAPQDLPNFVDKIYLESKRLLEMINEILKISFLDETQTLPFHQVNLKEVVERAYKRLELFANQYEIHFELDLEDTYILGIDELLENLVFNLCDNAIKYNHKRGFVKVRLKKLNGFVELSVKDSGIGIPKEFQERVFERFFCVDKSRSKKIGGSGLGLSIVKSVLKLHKATIELKSELGKGSEFKMRFILFKNKSL</sequence>
<dbReference type="InterPro" id="IPR003661">
    <property type="entry name" value="HisK_dim/P_dom"/>
</dbReference>